<evidence type="ECO:0000313" key="2">
    <source>
        <dbReference type="EMBL" id="KQL18869.1"/>
    </source>
</evidence>
<evidence type="ECO:0000313" key="3">
    <source>
        <dbReference type="Proteomes" id="UP000050996"/>
    </source>
</evidence>
<dbReference type="EMBL" id="LJIX01000006">
    <property type="protein sequence ID" value="KQL18869.1"/>
    <property type="molecule type" value="Genomic_DNA"/>
</dbReference>
<keyword evidence="1" id="KW-0472">Membrane</keyword>
<proteinExistence type="predicted"/>
<feature type="transmembrane region" description="Helical" evidence="1">
    <location>
        <begin position="7"/>
        <end position="25"/>
    </location>
</feature>
<protein>
    <recommendedName>
        <fullName evidence="4">DUF5067 domain-containing protein</fullName>
    </recommendedName>
</protein>
<evidence type="ECO:0000256" key="1">
    <source>
        <dbReference type="SAM" id="Phobius"/>
    </source>
</evidence>
<name>A0A0Q3T5W6_9BACI</name>
<dbReference type="RefSeq" id="WP_056683918.1">
    <property type="nucleotide sequence ID" value="NZ_LJIX01000006.1"/>
</dbReference>
<comment type="caution">
    <text evidence="2">The sequence shown here is derived from an EMBL/GenBank/DDBJ whole genome shotgun (WGS) entry which is preliminary data.</text>
</comment>
<keyword evidence="1" id="KW-1133">Transmembrane helix</keyword>
<dbReference type="PATRIC" id="fig|1637975.4.peg.1787"/>
<evidence type="ECO:0008006" key="4">
    <source>
        <dbReference type="Google" id="ProtNLM"/>
    </source>
</evidence>
<reference evidence="2 3" key="1">
    <citation type="submission" date="2015-09" db="EMBL/GenBank/DDBJ databases">
        <title>Genome sequencing project for genomic taxonomy and phylogenomics of Bacillus-like bacteria.</title>
        <authorList>
            <person name="Liu B."/>
            <person name="Wang J."/>
            <person name="Zhu Y."/>
            <person name="Liu G."/>
            <person name="Chen Q."/>
            <person name="Chen Z."/>
            <person name="Lan J."/>
            <person name="Che J."/>
            <person name="Ge C."/>
            <person name="Shi H."/>
            <person name="Pan Z."/>
            <person name="Liu X."/>
        </authorList>
    </citation>
    <scope>NUCLEOTIDE SEQUENCE [LARGE SCALE GENOMIC DNA]</scope>
    <source>
        <strain evidence="2 3">FJAT-18043</strain>
    </source>
</reference>
<keyword evidence="1" id="KW-0812">Transmembrane</keyword>
<gene>
    <name evidence="2" type="ORF">AN957_10010</name>
</gene>
<organism evidence="2 3">
    <name type="scientific">Cytobacillus solani</name>
    <dbReference type="NCBI Taxonomy" id="1637975"/>
    <lineage>
        <taxon>Bacteria</taxon>
        <taxon>Bacillati</taxon>
        <taxon>Bacillota</taxon>
        <taxon>Bacilli</taxon>
        <taxon>Bacillales</taxon>
        <taxon>Bacillaceae</taxon>
        <taxon>Cytobacillus</taxon>
    </lineage>
</organism>
<keyword evidence="3" id="KW-1185">Reference proteome</keyword>
<dbReference type="Proteomes" id="UP000050996">
    <property type="component" value="Unassembled WGS sequence"/>
</dbReference>
<accession>A0A0Q3T5W6</accession>
<sequence>MEKKSKIILIVVAALSSIYIFGSLLPDIFIKKESDSPVIAVGAENKDIESESVDNSQEEESGATEHVVTWSDNFQGYETKITSVKFDDKTMSVYFELYNGSDVTFLNNVEWGAAVINQKQIKANMFGSNDVGGEHLGDTKHEGYVVYYADSPEDFADVKEVRLTWTLTNDSTYESKDYDIKIPLTP</sequence>
<dbReference type="AlphaFoldDB" id="A0A0Q3T5W6"/>